<feature type="transmembrane region" description="Helical" evidence="11">
    <location>
        <begin position="174"/>
        <end position="196"/>
    </location>
</feature>
<comment type="subcellular location">
    <subcellularLocation>
        <location evidence="1">Golgi apparatus membrane</location>
        <topology evidence="1">Multi-pass membrane protein</topology>
    </subcellularLocation>
</comment>
<feature type="region of interest" description="Disordered" evidence="10">
    <location>
        <begin position="1"/>
        <end position="27"/>
    </location>
</feature>
<keyword evidence="3" id="KW-0813">Transport</keyword>
<evidence type="ECO:0000256" key="2">
    <source>
        <dbReference type="ARBA" id="ARBA00010694"/>
    </source>
</evidence>
<accession>A0ABR1D2T3</accession>
<dbReference type="PANTHER" id="PTHR10778">
    <property type="entry name" value="SOLUTE CARRIER FAMILY 35 MEMBER B"/>
    <property type="match status" value="1"/>
</dbReference>
<feature type="transmembrane region" description="Helical" evidence="11">
    <location>
        <begin position="226"/>
        <end position="245"/>
    </location>
</feature>
<gene>
    <name evidence="12" type="primary">Necator_chrIII.g11569</name>
    <name evidence="12" type="ORF">RB195_010804</name>
</gene>
<feature type="transmembrane region" description="Helical" evidence="11">
    <location>
        <begin position="257"/>
        <end position="274"/>
    </location>
</feature>
<reference evidence="12 13" key="1">
    <citation type="submission" date="2023-08" db="EMBL/GenBank/DDBJ databases">
        <title>A Necator americanus chromosomal reference genome.</title>
        <authorList>
            <person name="Ilik V."/>
            <person name="Petrzelkova K.J."/>
            <person name="Pardy F."/>
            <person name="Fuh T."/>
            <person name="Niatou-Singa F.S."/>
            <person name="Gouil Q."/>
            <person name="Baker L."/>
            <person name="Ritchie M.E."/>
            <person name="Jex A.R."/>
            <person name="Gazzola D."/>
            <person name="Li H."/>
            <person name="Toshio Fujiwara R."/>
            <person name="Zhan B."/>
            <person name="Aroian R.V."/>
            <person name="Pafco B."/>
            <person name="Schwarz E.M."/>
        </authorList>
    </citation>
    <scope>NUCLEOTIDE SEQUENCE [LARGE SCALE GENOMIC DNA]</scope>
    <source>
        <strain evidence="12 13">Aroian</strain>
        <tissue evidence="12">Whole animal</tissue>
    </source>
</reference>
<name>A0ABR1D2T3_NECAM</name>
<evidence type="ECO:0000256" key="3">
    <source>
        <dbReference type="ARBA" id="ARBA00022448"/>
    </source>
</evidence>
<dbReference type="PANTHER" id="PTHR10778:SF8">
    <property type="entry name" value="ADENOSINE 3'-PHOSPHO 5'-PHOSPHOSULFATE TRANSPORTER 2"/>
    <property type="match status" value="1"/>
</dbReference>
<feature type="transmembrane region" description="Helical" evidence="11">
    <location>
        <begin position="325"/>
        <end position="346"/>
    </location>
</feature>
<keyword evidence="6 11" id="KW-0472">Membrane</keyword>
<feature type="transmembrane region" description="Helical" evidence="11">
    <location>
        <begin position="294"/>
        <end position="319"/>
    </location>
</feature>
<keyword evidence="13" id="KW-1185">Reference proteome</keyword>
<evidence type="ECO:0000256" key="5">
    <source>
        <dbReference type="ARBA" id="ARBA00022989"/>
    </source>
</evidence>
<evidence type="ECO:0000256" key="1">
    <source>
        <dbReference type="ARBA" id="ARBA00004653"/>
    </source>
</evidence>
<dbReference type="Proteomes" id="UP001303046">
    <property type="component" value="Unassembled WGS sequence"/>
</dbReference>
<feature type="compositionally biased region" description="Polar residues" evidence="10">
    <location>
        <begin position="1"/>
        <end position="19"/>
    </location>
</feature>
<dbReference type="InterPro" id="IPR013657">
    <property type="entry name" value="SCL35B1-4/HUT1"/>
</dbReference>
<sequence length="433" mass="48537">MSQLISTQYQPGTHATQQPAADDDKDVSESIDHIVDIPPSVHRYSRSKWRRLMDRDRQFLDPSADHHQFGQMSLNLGYNPAEQSEISSTGSLCSLPTSGRSTQHRNCICWDSISHIVPFGFSSLFYHQLFSYSMLDMAICRNLYSNFRFIIYTICGWAEGTMYHETKRKIPLKIYCLLAFFTVATMGLSNASVGYLNYPTQVIFKCCKLIPVLIGGIIIQGKRYGCIDVTAAILMSVGLIMFTLADSKVSPNFDSRGYIMIIGALLADAVIGNIQEKNMRKYGGSSNEMVLYSYSIGSVYIFVITIGTGEFFSAFTFFLENPWKTYGYGLIFGFLGYLGVNVVVTLIKVCGALVAVTVTTLRKALTIVLSFILFSKPFTADYLWAGLIILLAVYLNLYSKNKQKWDAELKRVVMKLLPSSKATVFVKDNLLMV</sequence>
<feature type="transmembrane region" description="Helical" evidence="11">
    <location>
        <begin position="353"/>
        <end position="374"/>
    </location>
</feature>
<dbReference type="EMBL" id="JAVFWL010000003">
    <property type="protein sequence ID" value="KAK6743726.1"/>
    <property type="molecule type" value="Genomic_DNA"/>
</dbReference>
<keyword evidence="5 11" id="KW-1133">Transmembrane helix</keyword>
<evidence type="ECO:0000256" key="6">
    <source>
        <dbReference type="ARBA" id="ARBA00023136"/>
    </source>
</evidence>
<dbReference type="Pfam" id="PF08449">
    <property type="entry name" value="UAA"/>
    <property type="match status" value="1"/>
</dbReference>
<evidence type="ECO:0000256" key="10">
    <source>
        <dbReference type="SAM" id="MobiDB-lite"/>
    </source>
</evidence>
<protein>
    <recommendedName>
        <fullName evidence="7">Adenosine 3'-phospho 5'-phosphosulfate transporter 2</fullName>
    </recommendedName>
    <alternativeName>
        <fullName evidence="8">PAPS transporter 2</fullName>
    </alternativeName>
    <alternativeName>
        <fullName evidence="9">Solute carrier family 35 member B3 homolog</fullName>
    </alternativeName>
</protein>
<feature type="transmembrane region" description="Helical" evidence="11">
    <location>
        <begin position="380"/>
        <end position="398"/>
    </location>
</feature>
<keyword evidence="4 11" id="KW-0812">Transmembrane</keyword>
<comment type="similarity">
    <text evidence="2">Belongs to the nucleotide-sugar transporter family. SLC35B subfamily.</text>
</comment>
<feature type="transmembrane region" description="Helical" evidence="11">
    <location>
        <begin position="202"/>
        <end position="219"/>
    </location>
</feature>
<evidence type="ECO:0000256" key="8">
    <source>
        <dbReference type="ARBA" id="ARBA00041866"/>
    </source>
</evidence>
<evidence type="ECO:0000256" key="9">
    <source>
        <dbReference type="ARBA" id="ARBA00042729"/>
    </source>
</evidence>
<evidence type="ECO:0000256" key="11">
    <source>
        <dbReference type="SAM" id="Phobius"/>
    </source>
</evidence>
<evidence type="ECO:0000256" key="4">
    <source>
        <dbReference type="ARBA" id="ARBA00022692"/>
    </source>
</evidence>
<evidence type="ECO:0000313" key="13">
    <source>
        <dbReference type="Proteomes" id="UP001303046"/>
    </source>
</evidence>
<organism evidence="12 13">
    <name type="scientific">Necator americanus</name>
    <name type="common">Human hookworm</name>
    <dbReference type="NCBI Taxonomy" id="51031"/>
    <lineage>
        <taxon>Eukaryota</taxon>
        <taxon>Metazoa</taxon>
        <taxon>Ecdysozoa</taxon>
        <taxon>Nematoda</taxon>
        <taxon>Chromadorea</taxon>
        <taxon>Rhabditida</taxon>
        <taxon>Rhabditina</taxon>
        <taxon>Rhabditomorpha</taxon>
        <taxon>Strongyloidea</taxon>
        <taxon>Ancylostomatidae</taxon>
        <taxon>Bunostominae</taxon>
        <taxon>Necator</taxon>
    </lineage>
</organism>
<proteinExistence type="inferred from homology"/>
<comment type="caution">
    <text evidence="12">The sequence shown here is derived from an EMBL/GenBank/DDBJ whole genome shotgun (WGS) entry which is preliminary data.</text>
</comment>
<evidence type="ECO:0000256" key="7">
    <source>
        <dbReference type="ARBA" id="ARBA00039669"/>
    </source>
</evidence>
<evidence type="ECO:0000313" key="12">
    <source>
        <dbReference type="EMBL" id="KAK6743726.1"/>
    </source>
</evidence>